<protein>
    <submittedName>
        <fullName evidence="2">LuxR C-terminal-related transcriptional regulator</fullName>
    </submittedName>
</protein>
<accession>A0ABT1AG94</accession>
<reference evidence="2" key="2">
    <citation type="journal article" date="2023" name="Front. Microbiol.">
        <title>Ralstonia chuxiongensis sp. nov., Ralstonia mojiangensis sp. nov., and Ralstonia soli sp. nov., isolated from tobacco fields, are three novel species in the family Burkholderiaceae.</title>
        <authorList>
            <person name="Lu C.H."/>
            <person name="Zhang Y.Y."/>
            <person name="Jiang N."/>
            <person name="Chen W."/>
            <person name="Shao X."/>
            <person name="Zhao Z.M."/>
            <person name="Lu W.L."/>
            <person name="Hu X."/>
            <person name="Xi Y.X."/>
            <person name="Zou S.Y."/>
            <person name="Wei Q.J."/>
            <person name="Lin Z.L."/>
            <person name="Gong L."/>
            <person name="Gai X.T."/>
            <person name="Zhang L.Q."/>
            <person name="Li J.Y."/>
            <person name="Jin Y."/>
            <person name="Xia Z.Y."/>
        </authorList>
    </citation>
    <scope>NUCLEOTIDE SEQUENCE</scope>
    <source>
        <strain evidence="2">21MJYT02-11</strain>
    </source>
</reference>
<dbReference type="Proteomes" id="UP001162811">
    <property type="component" value="Unassembled WGS sequence"/>
</dbReference>
<feature type="domain" description="HTH luxR-type" evidence="1">
    <location>
        <begin position="308"/>
        <end position="365"/>
    </location>
</feature>
<comment type="caution">
    <text evidence="2">The sequence shown here is derived from an EMBL/GenBank/DDBJ whole genome shotgun (WGS) entry which is preliminary data.</text>
</comment>
<dbReference type="SMART" id="SM00421">
    <property type="entry name" value="HTH_LUXR"/>
    <property type="match status" value="1"/>
</dbReference>
<dbReference type="InterPro" id="IPR036388">
    <property type="entry name" value="WH-like_DNA-bd_sf"/>
</dbReference>
<name>A0ABT1AG94_9RALS</name>
<proteinExistence type="predicted"/>
<evidence type="ECO:0000259" key="1">
    <source>
        <dbReference type="SMART" id="SM00421"/>
    </source>
</evidence>
<sequence>MDALSELIGMVYEGVLIDIPWRTLLDALRHQFSATYVTLVLRPPTDGSAGLLVTSSAVDTTVGTGAYAQHFYALDPFVNLPRDEVVTVQELIGQQQWLESEIYRFFNKPYDVLHIMGADIRTDHGIECRLRVCRSHAAAPFSDADKALCKLLLPHLRRAVRIRDGLNTTESQRRLYEGTVDRLLIGSVALDESGNVLSTNSIAEALLAEQDGIALMNGRLVSDHSVENRKLQGLIQQAITSGTFGAAQPGIANGLSITRSPGRSKLGILVRAVSAVDWSGSKHRPAALVLIRDPDQKAVASAELLRSMFDFTRAEASLVLLLVEGLSLDEASQALDISRNTARAHLRTIFSKAGVTRQTALIQTIFNSVIPQH</sequence>
<reference evidence="2" key="1">
    <citation type="submission" date="2022-06" db="EMBL/GenBank/DDBJ databases">
        <authorList>
            <person name="Lu C.-H."/>
        </authorList>
    </citation>
    <scope>NUCLEOTIDE SEQUENCE</scope>
    <source>
        <strain evidence="2">21MJYT02-11</strain>
    </source>
</reference>
<dbReference type="EMBL" id="JAMXHT010000002">
    <property type="protein sequence ID" value="MCO5397339.1"/>
    <property type="molecule type" value="Genomic_DNA"/>
</dbReference>
<evidence type="ECO:0000313" key="2">
    <source>
        <dbReference type="EMBL" id="MCO5397339.1"/>
    </source>
</evidence>
<organism evidence="2 3">
    <name type="scientific">Ralstonia soli</name>
    <dbReference type="NCBI Taxonomy" id="2953896"/>
    <lineage>
        <taxon>Bacteria</taxon>
        <taxon>Pseudomonadati</taxon>
        <taxon>Pseudomonadota</taxon>
        <taxon>Betaproteobacteria</taxon>
        <taxon>Burkholderiales</taxon>
        <taxon>Burkholderiaceae</taxon>
        <taxon>Ralstonia</taxon>
    </lineage>
</organism>
<dbReference type="InterPro" id="IPR000792">
    <property type="entry name" value="Tscrpt_reg_LuxR_C"/>
</dbReference>
<evidence type="ECO:0000313" key="3">
    <source>
        <dbReference type="Proteomes" id="UP001162811"/>
    </source>
</evidence>
<gene>
    <name evidence="2" type="ORF">NG900_03905</name>
</gene>
<dbReference type="SUPFAM" id="SSF46894">
    <property type="entry name" value="C-terminal effector domain of the bipartite response regulators"/>
    <property type="match status" value="1"/>
</dbReference>
<keyword evidence="3" id="KW-1185">Reference proteome</keyword>
<dbReference type="InterPro" id="IPR016032">
    <property type="entry name" value="Sig_transdc_resp-reg_C-effctor"/>
</dbReference>
<dbReference type="Gene3D" id="1.10.10.10">
    <property type="entry name" value="Winged helix-like DNA-binding domain superfamily/Winged helix DNA-binding domain"/>
    <property type="match status" value="1"/>
</dbReference>